<feature type="binding site" evidence="5">
    <location>
        <position position="226"/>
    </location>
    <ligand>
        <name>Mg(2+)</name>
        <dbReference type="ChEBI" id="CHEBI:18420"/>
        <note>catalytic</note>
    </ligand>
</feature>
<feature type="active site" description="Proton acceptor" evidence="4">
    <location>
        <position position="196"/>
    </location>
</feature>
<dbReference type="PANTHER" id="PTHR13966">
    <property type="entry name" value="ENDONUCLEASE RELATED"/>
    <property type="match status" value="1"/>
</dbReference>
<keyword evidence="6" id="KW-0732">Signal</keyword>
<dbReference type="InterPro" id="IPR020821">
    <property type="entry name" value="ENPP1-3/EXOG-like_nuc-like"/>
</dbReference>
<dbReference type="GO" id="GO:0005634">
    <property type="term" value="C:nucleus"/>
    <property type="evidence" value="ECO:0007669"/>
    <property type="project" value="TreeGrafter"/>
</dbReference>
<dbReference type="SMART" id="SM00892">
    <property type="entry name" value="Endonuclease_NS"/>
    <property type="match status" value="1"/>
</dbReference>
<sequence length="369" mass="41024">MEHSSTMFRLILVIMALAFPSSAIPNKMPHPAKLALLLGEEEFEDYLDKWLEIEERNWLNVTTDTSIGARSACSIRVNGDLGQPQPVYIRRSINNYLEAAGNTGIITLNSNEEVIISCPGSNRLIQHPNIASNVQTATARCVNNAFVSGPAGAHFPGVAINTVYTQVNQRNVIAGLVGNNMVDNYITTTNFLARGHLAAKSDFVFATGQRATFYFSNAAPQWQPFNAGNWNTLEQNLRRRIGVAGYDTVIYTGTFGVTQLRDASGRFVDIYLESNNRVPVPLYYYKVVYDASRRRGTAFVSINNPYYTLAEARGLQFCTDRCRDNSAFSWIGWQPDNLAIGYSFCCTIPDFRSRIGHIPNFDVSNGLLS</sequence>
<dbReference type="InterPro" id="IPR044929">
    <property type="entry name" value="DNA/RNA_non-sp_Endonuclease_sf"/>
</dbReference>
<dbReference type="GO" id="GO:0000014">
    <property type="term" value="F:single-stranded DNA endodeoxyribonuclease activity"/>
    <property type="evidence" value="ECO:0007669"/>
    <property type="project" value="TreeGrafter"/>
</dbReference>
<dbReference type="OrthoDB" id="5960141at2759"/>
<gene>
    <name evidence="9" type="ORF">BINO364_LOCUS7714</name>
</gene>
<dbReference type="EMBL" id="OV170222">
    <property type="protein sequence ID" value="CAH0721640.1"/>
    <property type="molecule type" value="Genomic_DNA"/>
</dbReference>
<feature type="non-terminal residue" evidence="9">
    <location>
        <position position="369"/>
    </location>
</feature>
<keyword evidence="2" id="KW-0540">Nuclease</keyword>
<dbReference type="GO" id="GO:0005743">
    <property type="term" value="C:mitochondrial inner membrane"/>
    <property type="evidence" value="ECO:0007669"/>
    <property type="project" value="TreeGrafter"/>
</dbReference>
<dbReference type="SUPFAM" id="SSF54060">
    <property type="entry name" value="His-Me finger endonucleases"/>
    <property type="match status" value="1"/>
</dbReference>
<feature type="signal peptide" evidence="6">
    <location>
        <begin position="1"/>
        <end position="23"/>
    </location>
</feature>
<dbReference type="SMART" id="SM00477">
    <property type="entry name" value="NUC"/>
    <property type="match status" value="1"/>
</dbReference>
<dbReference type="InterPro" id="IPR040255">
    <property type="entry name" value="Non-specific_endonuclease"/>
</dbReference>
<feature type="chain" id="PRO_5035457950" description="DNA/RNA non-specific endonuclease domain-containing protein" evidence="6">
    <location>
        <begin position="24"/>
        <end position="369"/>
    </location>
</feature>
<dbReference type="InterPro" id="IPR001604">
    <property type="entry name" value="Endo_G_ENPP1-like_dom"/>
</dbReference>
<dbReference type="GO" id="GO:0006309">
    <property type="term" value="P:apoptotic DNA fragmentation"/>
    <property type="evidence" value="ECO:0007669"/>
    <property type="project" value="TreeGrafter"/>
</dbReference>
<evidence type="ECO:0000256" key="5">
    <source>
        <dbReference type="PIRSR" id="PIRSR640255-2"/>
    </source>
</evidence>
<dbReference type="Proteomes" id="UP000838878">
    <property type="component" value="Chromosome 2"/>
</dbReference>
<dbReference type="Pfam" id="PF01223">
    <property type="entry name" value="Endonuclease_NS"/>
    <property type="match status" value="1"/>
</dbReference>
<dbReference type="Gene3D" id="3.40.570.10">
    <property type="entry name" value="Extracellular Endonuclease, subunit A"/>
    <property type="match status" value="1"/>
</dbReference>
<name>A0A8J9V7W6_9NEOP</name>
<dbReference type="GO" id="GO:0004521">
    <property type="term" value="F:RNA endonuclease activity"/>
    <property type="evidence" value="ECO:0007669"/>
    <property type="project" value="TreeGrafter"/>
</dbReference>
<evidence type="ECO:0000313" key="10">
    <source>
        <dbReference type="Proteomes" id="UP000838878"/>
    </source>
</evidence>
<evidence type="ECO:0000256" key="3">
    <source>
        <dbReference type="ARBA" id="ARBA00022759"/>
    </source>
</evidence>
<reference evidence="9" key="1">
    <citation type="submission" date="2021-12" db="EMBL/GenBank/DDBJ databases">
        <authorList>
            <person name="Martin H S."/>
        </authorList>
    </citation>
    <scope>NUCLEOTIDE SEQUENCE</scope>
</reference>
<dbReference type="GO" id="GO:0046872">
    <property type="term" value="F:metal ion binding"/>
    <property type="evidence" value="ECO:0007669"/>
    <property type="project" value="UniProtKB-KW"/>
</dbReference>
<dbReference type="InterPro" id="IPR044925">
    <property type="entry name" value="His-Me_finger_sf"/>
</dbReference>
<feature type="domain" description="DNA/RNA non-specific endonuclease/pyrophosphatase/phosphodiesterase" evidence="8">
    <location>
        <begin position="118"/>
        <end position="351"/>
    </location>
</feature>
<dbReference type="AlphaFoldDB" id="A0A8J9V7W6"/>
<keyword evidence="3" id="KW-0255">Endonuclease</keyword>
<dbReference type="GO" id="GO:0003676">
    <property type="term" value="F:nucleic acid binding"/>
    <property type="evidence" value="ECO:0007669"/>
    <property type="project" value="InterPro"/>
</dbReference>
<evidence type="ECO:0000256" key="4">
    <source>
        <dbReference type="PIRSR" id="PIRSR640255-1"/>
    </source>
</evidence>
<accession>A0A8J9V7W6</accession>
<keyword evidence="5" id="KW-0479">Metal-binding</keyword>
<evidence type="ECO:0000256" key="6">
    <source>
        <dbReference type="SAM" id="SignalP"/>
    </source>
</evidence>
<comment type="similarity">
    <text evidence="1">Belongs to the DNA/RNA non-specific endonuclease family.</text>
</comment>
<dbReference type="PANTHER" id="PTHR13966:SF19">
    <property type="entry name" value="NUCLEASE EXOG, MITOCHONDRIAL"/>
    <property type="match status" value="1"/>
</dbReference>
<evidence type="ECO:0000256" key="2">
    <source>
        <dbReference type="ARBA" id="ARBA00022722"/>
    </source>
</evidence>
<protein>
    <recommendedName>
        <fullName evidence="11">DNA/RNA non-specific endonuclease domain-containing protein</fullName>
    </recommendedName>
</protein>
<evidence type="ECO:0000259" key="7">
    <source>
        <dbReference type="SMART" id="SM00477"/>
    </source>
</evidence>
<keyword evidence="3" id="KW-0378">Hydrolase</keyword>
<proteinExistence type="inferred from homology"/>
<keyword evidence="10" id="KW-1185">Reference proteome</keyword>
<evidence type="ECO:0000313" key="9">
    <source>
        <dbReference type="EMBL" id="CAH0721640.1"/>
    </source>
</evidence>
<evidence type="ECO:0000256" key="1">
    <source>
        <dbReference type="ARBA" id="ARBA00010052"/>
    </source>
</evidence>
<evidence type="ECO:0008006" key="11">
    <source>
        <dbReference type="Google" id="ProtNLM"/>
    </source>
</evidence>
<organism evidence="9 10">
    <name type="scientific">Brenthis ino</name>
    <name type="common">lesser marbled fritillary</name>
    <dbReference type="NCBI Taxonomy" id="405034"/>
    <lineage>
        <taxon>Eukaryota</taxon>
        <taxon>Metazoa</taxon>
        <taxon>Ecdysozoa</taxon>
        <taxon>Arthropoda</taxon>
        <taxon>Hexapoda</taxon>
        <taxon>Insecta</taxon>
        <taxon>Pterygota</taxon>
        <taxon>Neoptera</taxon>
        <taxon>Endopterygota</taxon>
        <taxon>Lepidoptera</taxon>
        <taxon>Glossata</taxon>
        <taxon>Ditrysia</taxon>
        <taxon>Papilionoidea</taxon>
        <taxon>Nymphalidae</taxon>
        <taxon>Heliconiinae</taxon>
        <taxon>Argynnini</taxon>
        <taxon>Brenthis</taxon>
    </lineage>
</organism>
<evidence type="ECO:0000259" key="8">
    <source>
        <dbReference type="SMART" id="SM00892"/>
    </source>
</evidence>
<feature type="domain" description="ENPP1-3/EXOG-like endonuclease/phosphodiesterase" evidence="7">
    <location>
        <begin position="135"/>
        <end position="324"/>
    </location>
</feature>